<evidence type="ECO:0000256" key="1">
    <source>
        <dbReference type="SAM" id="MobiDB-lite"/>
    </source>
</evidence>
<dbReference type="NCBIfam" id="TIGR02464">
    <property type="entry name" value="ribofla_fusion"/>
    <property type="match status" value="1"/>
</dbReference>
<sequence length="369" mass="40596">MSDIDVMTHSTAASERANSPDLGRTIASNAGVTGDCDGDSKDEGQKGDQVMDIEKDEIRFGNPVEPFFFLSNSFPAPIALDGIEFPNAEAILQTSKFEDAPDIQRNLIKTESLADHVAKAQIWAEEVSNTWASHRMQVMKEVLLLKFTQHRQLRERLLQTGTAELIYELKTDYYWATGHDDSGSNHLGRLLMTLRRDFEVKEGQDSPLSSIALTATQHSRATNSALIWAAGSIASERWYPSSGAVLQTIRAEPSIATAAALEPFFLHGLAHGPEPWTLAAIVEEHEGVKTAINLTPWAKKTDNSGDSSDALDACFHKTYKGKEGVLYRAVHFKLRPSDDDYDLNLSGSTAAGAPLNSRHYHISVRTTKT</sequence>
<protein>
    <recommendedName>
        <fullName evidence="2">NADAR domain-containing protein</fullName>
    </recommendedName>
</protein>
<evidence type="ECO:0000259" key="2">
    <source>
        <dbReference type="Pfam" id="PF08719"/>
    </source>
</evidence>
<dbReference type="InterPro" id="IPR012816">
    <property type="entry name" value="NADAR"/>
</dbReference>
<dbReference type="SUPFAM" id="SSF143990">
    <property type="entry name" value="YbiA-like"/>
    <property type="match status" value="1"/>
</dbReference>
<name>A0AAN6JGR5_9BASI</name>
<organism evidence="3 4">
    <name type="scientific">Tilletia horrida</name>
    <dbReference type="NCBI Taxonomy" id="155126"/>
    <lineage>
        <taxon>Eukaryota</taxon>
        <taxon>Fungi</taxon>
        <taxon>Dikarya</taxon>
        <taxon>Basidiomycota</taxon>
        <taxon>Ustilaginomycotina</taxon>
        <taxon>Exobasidiomycetes</taxon>
        <taxon>Tilletiales</taxon>
        <taxon>Tilletiaceae</taxon>
        <taxon>Tilletia</taxon>
    </lineage>
</organism>
<dbReference type="InterPro" id="IPR037238">
    <property type="entry name" value="YbiA-like_sf"/>
</dbReference>
<gene>
    <name evidence="3" type="ORF">OC842_007603</name>
</gene>
<feature type="domain" description="NADAR" evidence="2">
    <location>
        <begin position="67"/>
        <end position="197"/>
    </location>
</feature>
<feature type="compositionally biased region" description="Polar residues" evidence="1">
    <location>
        <begin position="8"/>
        <end position="17"/>
    </location>
</feature>
<dbReference type="Gene3D" id="1.10.357.40">
    <property type="entry name" value="YbiA-like"/>
    <property type="match status" value="1"/>
</dbReference>
<dbReference type="Pfam" id="PF08719">
    <property type="entry name" value="NADAR"/>
    <property type="match status" value="1"/>
</dbReference>
<reference evidence="3" key="1">
    <citation type="journal article" date="2023" name="PhytoFront">
        <title>Draft Genome Resources of Seven Strains of Tilletia horrida, Causal Agent of Kernel Smut of Rice.</title>
        <authorList>
            <person name="Khanal S."/>
            <person name="Antony Babu S."/>
            <person name="Zhou X.G."/>
        </authorList>
    </citation>
    <scope>NUCLEOTIDE SEQUENCE</scope>
    <source>
        <strain evidence="3">TX3</strain>
    </source>
</reference>
<evidence type="ECO:0000313" key="3">
    <source>
        <dbReference type="EMBL" id="KAK0518982.1"/>
    </source>
</evidence>
<evidence type="ECO:0000313" key="4">
    <source>
        <dbReference type="Proteomes" id="UP001176521"/>
    </source>
</evidence>
<accession>A0AAN6JGR5</accession>
<proteinExistence type="predicted"/>
<dbReference type="Proteomes" id="UP001176521">
    <property type="component" value="Unassembled WGS sequence"/>
</dbReference>
<dbReference type="AlphaFoldDB" id="A0AAN6JGR5"/>
<feature type="region of interest" description="Disordered" evidence="1">
    <location>
        <begin position="1"/>
        <end position="47"/>
    </location>
</feature>
<dbReference type="EMBL" id="JAPDMQ010001113">
    <property type="protein sequence ID" value="KAK0518982.1"/>
    <property type="molecule type" value="Genomic_DNA"/>
</dbReference>
<dbReference type="CDD" id="cd15457">
    <property type="entry name" value="NADAR"/>
    <property type="match status" value="1"/>
</dbReference>
<comment type="caution">
    <text evidence="3">The sequence shown here is derived from an EMBL/GenBank/DDBJ whole genome shotgun (WGS) entry which is preliminary data.</text>
</comment>
<keyword evidence="4" id="KW-1185">Reference proteome</keyword>